<gene>
    <name evidence="1" type="ORF">LTR37_001523</name>
</gene>
<name>A0ACC3NW01_9PEZI</name>
<keyword evidence="2" id="KW-1185">Reference proteome</keyword>
<evidence type="ECO:0000313" key="2">
    <source>
        <dbReference type="Proteomes" id="UP001281147"/>
    </source>
</evidence>
<evidence type="ECO:0000313" key="1">
    <source>
        <dbReference type="EMBL" id="KAK3723642.1"/>
    </source>
</evidence>
<reference evidence="1" key="1">
    <citation type="submission" date="2023-07" db="EMBL/GenBank/DDBJ databases">
        <title>Black Yeasts Isolated from many extreme environments.</title>
        <authorList>
            <person name="Coleine C."/>
            <person name="Stajich J.E."/>
            <person name="Selbmann L."/>
        </authorList>
    </citation>
    <scope>NUCLEOTIDE SEQUENCE</scope>
    <source>
        <strain evidence="1">CCFEE 5714</strain>
    </source>
</reference>
<proteinExistence type="predicted"/>
<protein>
    <submittedName>
        <fullName evidence="1">Uncharacterized protein</fullName>
    </submittedName>
</protein>
<sequence length="459" mass="52593">MSIMEEPSIVSIMNELSLIDPDCTSYPINTYWTIDDEQNHGMARALTMEEQNEWRWYNDPNLTAAELRRAECDRQPLLLAGFVDETGRRRRRPRRWQDPDRARSDYDGLIETRAYSPNGRVVGFDDLTPEDVERENAFTPMQDDVDSPRSPSPGPAPGSREAMMSGALAEPRYSSPGLPRVSDYHHRSNAGVRRHEVADFASRFVALPAELQEAVIVLQHQQDLLWMDALVRIESTVWLFNLTPEKRRIALTVQRLHSTVKDDYLAEVRIYQRLLARFCTGLNAVDLAIRTEEVLMFLFHDFRTTGQTRGRNNEGNMSSGLEWWLDAIDAIDDSNLEQASDETINLRQTALECFLTNGRMIKFHTMCNFWSEWLATVGDLNREAEGIFRTGDFWVIPQGNIDSTGAWTTSLEWKKLLQRAEDSFCMLSTEDMQTVTTGELVETMDECESQLIESGLECD</sequence>
<organism evidence="1 2">
    <name type="scientific">Vermiconidia calcicola</name>
    <dbReference type="NCBI Taxonomy" id="1690605"/>
    <lineage>
        <taxon>Eukaryota</taxon>
        <taxon>Fungi</taxon>
        <taxon>Dikarya</taxon>
        <taxon>Ascomycota</taxon>
        <taxon>Pezizomycotina</taxon>
        <taxon>Dothideomycetes</taxon>
        <taxon>Dothideomycetidae</taxon>
        <taxon>Mycosphaerellales</taxon>
        <taxon>Extremaceae</taxon>
        <taxon>Vermiconidia</taxon>
    </lineage>
</organism>
<accession>A0ACC3NW01</accession>
<dbReference type="Proteomes" id="UP001281147">
    <property type="component" value="Unassembled WGS sequence"/>
</dbReference>
<comment type="caution">
    <text evidence="1">The sequence shown here is derived from an EMBL/GenBank/DDBJ whole genome shotgun (WGS) entry which is preliminary data.</text>
</comment>
<dbReference type="EMBL" id="JAUTXU010000008">
    <property type="protein sequence ID" value="KAK3723642.1"/>
    <property type="molecule type" value="Genomic_DNA"/>
</dbReference>